<protein>
    <submittedName>
        <fullName evidence="2">Glycosyltransferase family 2 protein</fullName>
    </submittedName>
</protein>
<dbReference type="RefSeq" id="WP_212689446.1">
    <property type="nucleotide sequence ID" value="NZ_JAGSPN010000020.1"/>
</dbReference>
<evidence type="ECO:0000313" key="2">
    <source>
        <dbReference type="EMBL" id="MBR7784178.1"/>
    </source>
</evidence>
<name>A0A941I9U5_9BURK</name>
<dbReference type="InterPro" id="IPR001173">
    <property type="entry name" value="Glyco_trans_2-like"/>
</dbReference>
<accession>A0A941I9U5</accession>
<keyword evidence="3" id="KW-1185">Reference proteome</keyword>
<dbReference type="InterPro" id="IPR050834">
    <property type="entry name" value="Glycosyltransf_2"/>
</dbReference>
<dbReference type="Gene3D" id="3.90.550.10">
    <property type="entry name" value="Spore Coat Polysaccharide Biosynthesis Protein SpsA, Chain A"/>
    <property type="match status" value="1"/>
</dbReference>
<proteinExistence type="predicted"/>
<dbReference type="PANTHER" id="PTHR43685">
    <property type="entry name" value="GLYCOSYLTRANSFERASE"/>
    <property type="match status" value="1"/>
</dbReference>
<dbReference type="Pfam" id="PF00535">
    <property type="entry name" value="Glycos_transf_2"/>
    <property type="match status" value="1"/>
</dbReference>
<sequence length="315" mass="35730">MKKTIDIALASYNGASYIREQLESILRMETGSDACTLRYIIVSDNGSRDETAAIVTEMAAIYPQIRLVTEQRKGVIANFNRAISESDADYVMLSDQDDVWLPEKLTVTINQMLNQEKQSPGLPVLVFTDLRVVDAALNTIAPSFFGFQKVSPADYAKPERMAVYNIAPGCTMMLNRALLQTAMPVPETCYMHDWWFVHAAAIYGRLAWLDQQTMLYRQHANNQVGARHSGFWEKFFSPVAKFREAHKNFSNASRHCAELKKRYPGMPEPFRTSVFFVADFFQLTRWDRLQGLRRRFAQAPTKGGALLLLLVALLG</sequence>
<dbReference type="InterPro" id="IPR029044">
    <property type="entry name" value="Nucleotide-diphossugar_trans"/>
</dbReference>
<dbReference type="CDD" id="cd04196">
    <property type="entry name" value="GT_2_like_d"/>
    <property type="match status" value="1"/>
</dbReference>
<evidence type="ECO:0000259" key="1">
    <source>
        <dbReference type="Pfam" id="PF00535"/>
    </source>
</evidence>
<evidence type="ECO:0000313" key="3">
    <source>
        <dbReference type="Proteomes" id="UP000680067"/>
    </source>
</evidence>
<dbReference type="AlphaFoldDB" id="A0A941I9U5"/>
<gene>
    <name evidence="2" type="ORF">KDM89_18680</name>
</gene>
<dbReference type="SUPFAM" id="SSF53448">
    <property type="entry name" value="Nucleotide-diphospho-sugar transferases"/>
    <property type="match status" value="1"/>
</dbReference>
<organism evidence="2 3">
    <name type="scientific">Undibacterium luofuense</name>
    <dbReference type="NCBI Taxonomy" id="2828733"/>
    <lineage>
        <taxon>Bacteria</taxon>
        <taxon>Pseudomonadati</taxon>
        <taxon>Pseudomonadota</taxon>
        <taxon>Betaproteobacteria</taxon>
        <taxon>Burkholderiales</taxon>
        <taxon>Oxalobacteraceae</taxon>
        <taxon>Undibacterium</taxon>
    </lineage>
</organism>
<reference evidence="2" key="1">
    <citation type="submission" date="2021-04" db="EMBL/GenBank/DDBJ databases">
        <title>novel species isolated from subtropical streams in China.</title>
        <authorList>
            <person name="Lu H."/>
        </authorList>
    </citation>
    <scope>NUCLEOTIDE SEQUENCE</scope>
    <source>
        <strain evidence="2">LFS511W</strain>
    </source>
</reference>
<dbReference type="EMBL" id="JAGSPN010000020">
    <property type="protein sequence ID" value="MBR7784178.1"/>
    <property type="molecule type" value="Genomic_DNA"/>
</dbReference>
<dbReference type="Proteomes" id="UP000680067">
    <property type="component" value="Unassembled WGS sequence"/>
</dbReference>
<feature type="domain" description="Glycosyltransferase 2-like" evidence="1">
    <location>
        <begin position="7"/>
        <end position="117"/>
    </location>
</feature>
<dbReference type="PANTHER" id="PTHR43685:SF11">
    <property type="entry name" value="GLYCOSYLTRANSFERASE TAGX-RELATED"/>
    <property type="match status" value="1"/>
</dbReference>
<comment type="caution">
    <text evidence="2">The sequence shown here is derived from an EMBL/GenBank/DDBJ whole genome shotgun (WGS) entry which is preliminary data.</text>
</comment>